<sequence>MDSDSENEGALPCWDDEDRQFFSEGYSSGGENDVDDEMLPEESSVEKHESSMQSEQQLSEDNLEQYSHEWKTVQKKCGKQKEPGSDCKELRALLLFLPLWQAMFKVADRAIVLFLKLFLSGIGKMMQAEVLINFAKIIPETLYMIRKNLGLQKDSFIKNAVCLKC</sequence>
<name>A0AAU9Y6Q4_9CNID</name>
<reference evidence="2 3" key="1">
    <citation type="submission" date="2022-05" db="EMBL/GenBank/DDBJ databases">
        <authorList>
            <consortium name="Genoscope - CEA"/>
            <person name="William W."/>
        </authorList>
    </citation>
    <scope>NUCLEOTIDE SEQUENCE [LARGE SCALE GENOMIC DNA]</scope>
</reference>
<gene>
    <name evidence="2" type="ORF">PMEA_00007949</name>
</gene>
<accession>A0AAU9Y6Q4</accession>
<dbReference type="Proteomes" id="UP001159428">
    <property type="component" value="Unassembled WGS sequence"/>
</dbReference>
<comment type="caution">
    <text evidence="2">The sequence shown here is derived from an EMBL/GenBank/DDBJ whole genome shotgun (WGS) entry which is preliminary data.</text>
</comment>
<evidence type="ECO:0000313" key="2">
    <source>
        <dbReference type="EMBL" id="CAH3167947.1"/>
    </source>
</evidence>
<dbReference type="AlphaFoldDB" id="A0AAU9Y6Q4"/>
<protein>
    <submittedName>
        <fullName evidence="2">Uncharacterized protein</fullName>
    </submittedName>
</protein>
<evidence type="ECO:0000313" key="3">
    <source>
        <dbReference type="Proteomes" id="UP001159428"/>
    </source>
</evidence>
<feature type="region of interest" description="Disordered" evidence="1">
    <location>
        <begin position="1"/>
        <end position="61"/>
    </location>
</feature>
<proteinExistence type="predicted"/>
<feature type="compositionally biased region" description="Low complexity" evidence="1">
    <location>
        <begin position="51"/>
        <end position="60"/>
    </location>
</feature>
<organism evidence="2 3">
    <name type="scientific">Pocillopora meandrina</name>
    <dbReference type="NCBI Taxonomy" id="46732"/>
    <lineage>
        <taxon>Eukaryota</taxon>
        <taxon>Metazoa</taxon>
        <taxon>Cnidaria</taxon>
        <taxon>Anthozoa</taxon>
        <taxon>Hexacorallia</taxon>
        <taxon>Scleractinia</taxon>
        <taxon>Astrocoeniina</taxon>
        <taxon>Pocilloporidae</taxon>
        <taxon>Pocillopora</taxon>
    </lineage>
</organism>
<keyword evidence="3" id="KW-1185">Reference proteome</keyword>
<dbReference type="EMBL" id="CALNXJ010000168">
    <property type="protein sequence ID" value="CAH3167947.1"/>
    <property type="molecule type" value="Genomic_DNA"/>
</dbReference>
<evidence type="ECO:0000256" key="1">
    <source>
        <dbReference type="SAM" id="MobiDB-lite"/>
    </source>
</evidence>